<keyword evidence="3" id="KW-1185">Reference proteome</keyword>
<feature type="compositionally biased region" description="Low complexity" evidence="1">
    <location>
        <begin position="325"/>
        <end position="342"/>
    </location>
</feature>
<feature type="region of interest" description="Disordered" evidence="1">
    <location>
        <begin position="261"/>
        <end position="374"/>
    </location>
</feature>
<feature type="region of interest" description="Disordered" evidence="1">
    <location>
        <begin position="78"/>
        <end position="129"/>
    </location>
</feature>
<protein>
    <submittedName>
        <fullName evidence="2">Uncharacterized protein</fullName>
    </submittedName>
</protein>
<evidence type="ECO:0000256" key="1">
    <source>
        <dbReference type="SAM" id="MobiDB-lite"/>
    </source>
</evidence>
<feature type="compositionally biased region" description="Polar residues" evidence="1">
    <location>
        <begin position="310"/>
        <end position="319"/>
    </location>
</feature>
<dbReference type="Proteomes" id="UP000800092">
    <property type="component" value="Unassembled WGS sequence"/>
</dbReference>
<dbReference type="OrthoDB" id="5206740at2759"/>
<feature type="compositionally biased region" description="Basic and acidic residues" evidence="1">
    <location>
        <begin position="286"/>
        <end position="295"/>
    </location>
</feature>
<feature type="compositionally biased region" description="Acidic residues" evidence="1">
    <location>
        <begin position="351"/>
        <end position="362"/>
    </location>
</feature>
<evidence type="ECO:0000313" key="2">
    <source>
        <dbReference type="EMBL" id="KAF2236634.1"/>
    </source>
</evidence>
<dbReference type="AlphaFoldDB" id="A0A6A6HES6"/>
<gene>
    <name evidence="2" type="ORF">EV356DRAFT_530909</name>
</gene>
<sequence>MRPPHMETSESSLTSVTLLPSSPIYVPPSHLASKRPKLTLNTGRQRLYAKGLTSLRLETLSAVSPTVRNTFCNTFASPDSPVDSGLSESCSNLPAPPQVEDFSTDAPNNSATPTSSSTASSADGTPVRIPYQQPHNLVSILSNSLVPRIDSRRMSFSRSRPLFPATKHVSFRNPLAEEIQTEKYTLAHSDLDSASSSTISSLCLSTDVLPAGQMPGSITHCPSGLKLSSQSDASHISISTSSSMYDTSRPSLHLQRLDTGSTITERPPSLSGSSSSPEFTFSLPSPREDTKHDSLEPVAPAVSTPKLSPRISTLSTSGPSLGITPVSPRSSPVLSNLSNSPRTGEKRDSSSSEDDDEDEESERDTRAMYPSTPIAGRRKRRREWVWTLEPLPGMKPEVHED</sequence>
<evidence type="ECO:0000313" key="3">
    <source>
        <dbReference type="Proteomes" id="UP000800092"/>
    </source>
</evidence>
<feature type="compositionally biased region" description="Low complexity" evidence="1">
    <location>
        <begin position="106"/>
        <end position="122"/>
    </location>
</feature>
<accession>A0A6A6HES6</accession>
<dbReference type="EMBL" id="ML991784">
    <property type="protein sequence ID" value="KAF2236634.1"/>
    <property type="molecule type" value="Genomic_DNA"/>
</dbReference>
<reference evidence="2" key="1">
    <citation type="journal article" date="2020" name="Stud. Mycol.">
        <title>101 Dothideomycetes genomes: a test case for predicting lifestyles and emergence of pathogens.</title>
        <authorList>
            <person name="Haridas S."/>
            <person name="Albert R."/>
            <person name="Binder M."/>
            <person name="Bloem J."/>
            <person name="Labutti K."/>
            <person name="Salamov A."/>
            <person name="Andreopoulos B."/>
            <person name="Baker S."/>
            <person name="Barry K."/>
            <person name="Bills G."/>
            <person name="Bluhm B."/>
            <person name="Cannon C."/>
            <person name="Castanera R."/>
            <person name="Culley D."/>
            <person name="Daum C."/>
            <person name="Ezra D."/>
            <person name="Gonzalez J."/>
            <person name="Henrissat B."/>
            <person name="Kuo A."/>
            <person name="Liang C."/>
            <person name="Lipzen A."/>
            <person name="Lutzoni F."/>
            <person name="Magnuson J."/>
            <person name="Mondo S."/>
            <person name="Nolan M."/>
            <person name="Ohm R."/>
            <person name="Pangilinan J."/>
            <person name="Park H.-J."/>
            <person name="Ramirez L."/>
            <person name="Alfaro M."/>
            <person name="Sun H."/>
            <person name="Tritt A."/>
            <person name="Yoshinaga Y."/>
            <person name="Zwiers L.-H."/>
            <person name="Turgeon B."/>
            <person name="Goodwin S."/>
            <person name="Spatafora J."/>
            <person name="Crous P."/>
            <person name="Grigoriev I."/>
        </authorList>
    </citation>
    <scope>NUCLEOTIDE SEQUENCE</scope>
    <source>
        <strain evidence="2">Tuck. ex Michener</strain>
    </source>
</reference>
<organism evidence="2 3">
    <name type="scientific">Viridothelium virens</name>
    <name type="common">Speckled blister lichen</name>
    <name type="synonym">Trypethelium virens</name>
    <dbReference type="NCBI Taxonomy" id="1048519"/>
    <lineage>
        <taxon>Eukaryota</taxon>
        <taxon>Fungi</taxon>
        <taxon>Dikarya</taxon>
        <taxon>Ascomycota</taxon>
        <taxon>Pezizomycotina</taxon>
        <taxon>Dothideomycetes</taxon>
        <taxon>Dothideomycetes incertae sedis</taxon>
        <taxon>Trypetheliales</taxon>
        <taxon>Trypetheliaceae</taxon>
        <taxon>Viridothelium</taxon>
    </lineage>
</organism>
<name>A0A6A6HES6_VIRVR</name>
<feature type="compositionally biased region" description="Low complexity" evidence="1">
    <location>
        <begin position="267"/>
        <end position="285"/>
    </location>
</feature>
<proteinExistence type="predicted"/>